<dbReference type="GO" id="GO:0000976">
    <property type="term" value="F:transcription cis-regulatory region binding"/>
    <property type="evidence" value="ECO:0007669"/>
    <property type="project" value="TreeGrafter"/>
</dbReference>
<sequence length="239" mass="26821">MTNEHGRLLYPRALSLLERATEVEQLFQAGNGALRIAASTTIGNYILPQMLGNFHRNYPDIPLEMSIGNTEEVVKSVSEFRVDLGLIEGACQSSELISQKWLLDEMVIFCSPEHPLAKAKTVTLADLQSAPWILRENGSGTRDVLNHLLFASLPGYRIEMELGNSEAIKHAVMYEMGISCLSRRVIQDQIESGSLKEIKVEGLKLQRTLYLVYHRQKHVSDALKKLLSYCNAEHLIDNA</sequence>
<dbReference type="SUPFAM" id="SSF53850">
    <property type="entry name" value="Periplasmic binding protein-like II"/>
    <property type="match status" value="1"/>
</dbReference>
<dbReference type="NCBIfam" id="NF008095">
    <property type="entry name" value="PRK10837.1"/>
    <property type="match status" value="1"/>
</dbReference>
<gene>
    <name evidence="6" type="primary">rscR_2</name>
    <name evidence="6" type="ORF">NCTC10975_00764</name>
</gene>
<dbReference type="Pfam" id="PF03466">
    <property type="entry name" value="LysR_substrate"/>
    <property type="match status" value="1"/>
</dbReference>
<dbReference type="PANTHER" id="PTHR30126:SF94">
    <property type="entry name" value="LYSR FAMILY TRANSCRIPTIONAL REGULATOR"/>
    <property type="match status" value="1"/>
</dbReference>
<dbReference type="InterPro" id="IPR005119">
    <property type="entry name" value="LysR_subst-bd"/>
</dbReference>
<dbReference type="Proteomes" id="UP000251485">
    <property type="component" value="Unassembled WGS sequence"/>
</dbReference>
<dbReference type="Gene3D" id="3.40.190.290">
    <property type="match status" value="1"/>
</dbReference>
<organism evidence="6 7">
    <name type="scientific">Proteus mirabilis</name>
    <dbReference type="NCBI Taxonomy" id="584"/>
    <lineage>
        <taxon>Bacteria</taxon>
        <taxon>Pseudomonadati</taxon>
        <taxon>Pseudomonadota</taxon>
        <taxon>Gammaproteobacteria</taxon>
        <taxon>Enterobacterales</taxon>
        <taxon>Morganellaceae</taxon>
        <taxon>Proteus</taxon>
    </lineage>
</organism>
<dbReference type="CDD" id="cd08420">
    <property type="entry name" value="PBP2_CysL_like"/>
    <property type="match status" value="1"/>
</dbReference>
<reference evidence="6 7" key="1">
    <citation type="submission" date="2018-06" db="EMBL/GenBank/DDBJ databases">
        <authorList>
            <consortium name="Pathogen Informatics"/>
            <person name="Doyle S."/>
        </authorList>
    </citation>
    <scope>NUCLEOTIDE SEQUENCE [LARGE SCALE GENOMIC DNA]</scope>
    <source>
        <strain evidence="6 7">NCTC10975</strain>
    </source>
</reference>
<dbReference type="EMBL" id="UAUE01000003">
    <property type="protein sequence ID" value="SPY94423.1"/>
    <property type="molecule type" value="Genomic_DNA"/>
</dbReference>
<dbReference type="GO" id="GO:0006355">
    <property type="term" value="P:regulation of DNA-templated transcription"/>
    <property type="evidence" value="ECO:0007669"/>
    <property type="project" value="TreeGrafter"/>
</dbReference>
<accession>A0A2X2BHT1</accession>
<evidence type="ECO:0000259" key="5">
    <source>
        <dbReference type="Pfam" id="PF03466"/>
    </source>
</evidence>
<evidence type="ECO:0000256" key="2">
    <source>
        <dbReference type="ARBA" id="ARBA00023015"/>
    </source>
</evidence>
<evidence type="ECO:0000256" key="1">
    <source>
        <dbReference type="ARBA" id="ARBA00009437"/>
    </source>
</evidence>
<proteinExistence type="inferred from homology"/>
<keyword evidence="2" id="KW-0805">Transcription regulation</keyword>
<evidence type="ECO:0000256" key="3">
    <source>
        <dbReference type="ARBA" id="ARBA00023125"/>
    </source>
</evidence>
<evidence type="ECO:0000313" key="7">
    <source>
        <dbReference type="Proteomes" id="UP000251485"/>
    </source>
</evidence>
<dbReference type="AlphaFoldDB" id="A0A2X2BHT1"/>
<protein>
    <submittedName>
        <fullName evidence="6">Putative DNA-binding transcriptional regulator</fullName>
    </submittedName>
</protein>
<feature type="domain" description="LysR substrate-binding" evidence="5">
    <location>
        <begin position="31"/>
        <end position="232"/>
    </location>
</feature>
<keyword evidence="4" id="KW-0804">Transcription</keyword>
<evidence type="ECO:0000256" key="4">
    <source>
        <dbReference type="ARBA" id="ARBA00023163"/>
    </source>
</evidence>
<keyword evidence="3 6" id="KW-0238">DNA-binding</keyword>
<evidence type="ECO:0000313" key="6">
    <source>
        <dbReference type="EMBL" id="SPY94423.1"/>
    </source>
</evidence>
<comment type="similarity">
    <text evidence="1">Belongs to the LysR transcriptional regulatory family.</text>
</comment>
<name>A0A2X2BHT1_PROMI</name>
<dbReference type="PANTHER" id="PTHR30126">
    <property type="entry name" value="HTH-TYPE TRANSCRIPTIONAL REGULATOR"/>
    <property type="match status" value="1"/>
</dbReference>